<reference evidence="9" key="1">
    <citation type="submission" date="2012-12" db="EMBL/GenBank/DDBJ databases">
        <authorList>
            <person name="Hellsten U."/>
            <person name="Grimwood J."/>
            <person name="Chapman J.A."/>
            <person name="Shapiro H."/>
            <person name="Aerts A."/>
            <person name="Otillar R.P."/>
            <person name="Terry A.Y."/>
            <person name="Boore J.L."/>
            <person name="Simakov O."/>
            <person name="Marletaz F."/>
            <person name="Cho S.-J."/>
            <person name="Edsinger-Gonzales E."/>
            <person name="Havlak P."/>
            <person name="Kuo D.-H."/>
            <person name="Larsson T."/>
            <person name="Lv J."/>
            <person name="Arendt D."/>
            <person name="Savage R."/>
            <person name="Osoegawa K."/>
            <person name="de Jong P."/>
            <person name="Lindberg D.R."/>
            <person name="Seaver E.C."/>
            <person name="Weisblat D.A."/>
            <person name="Putnam N.H."/>
            <person name="Grigoriev I.V."/>
            <person name="Rokhsar D.S."/>
        </authorList>
    </citation>
    <scope>NUCLEOTIDE SEQUENCE</scope>
    <source>
        <strain evidence="9">I ESC-2004</strain>
    </source>
</reference>
<dbReference type="Proteomes" id="UP000014760">
    <property type="component" value="Unassembled WGS sequence"/>
</dbReference>
<keyword evidence="9" id="KW-1185">Reference proteome</keyword>
<dbReference type="FunFam" id="3.10.250.10:FF:000001">
    <property type="entry name" value="Lysyl oxidase 4 isoform X1"/>
    <property type="match status" value="1"/>
</dbReference>
<evidence type="ECO:0000313" key="8">
    <source>
        <dbReference type="EnsemblMetazoa" id="CapteP226306"/>
    </source>
</evidence>
<dbReference type="EMBL" id="AMQN01008842">
    <property type="status" value="NOT_ANNOTATED_CDS"/>
    <property type="molecule type" value="Genomic_DNA"/>
</dbReference>
<evidence type="ECO:0000313" key="7">
    <source>
        <dbReference type="EMBL" id="ELU02406.1"/>
    </source>
</evidence>
<sequence>MRILSVALLFLAFHNIHGQDLGSGNERGDVQDLLAKVESLIERIESHEGLIDEVLDVLDTVNRNVIEIKTKVEDTEGAEGEEEEEIITDPLKIGNSELRLAGGTSRTGRLEVYHAGEWGTVCDDDFTDEYAAVICKSLGLPFGNAREIHNYGLGMGKPIHLDQVNCEGAEHARHCTHAGWGVNNCEHYEDLGIHSHIYEESPDEGLADMNGQAPNEYLIPVDSTPDGQSGKLSSSPVAQQREESKDGDAAESRVYVQLHGRRPRENPQFKRQY</sequence>
<dbReference type="PRINTS" id="PR00258">
    <property type="entry name" value="SPERACTRCPTR"/>
</dbReference>
<accession>R7U8E4</accession>
<protein>
    <recommendedName>
        <fullName evidence="6">SRCR domain-containing protein</fullName>
    </recommendedName>
</protein>
<dbReference type="PANTHER" id="PTHR48071">
    <property type="entry name" value="SRCR DOMAIN-CONTAINING PROTEIN"/>
    <property type="match status" value="1"/>
</dbReference>
<keyword evidence="2" id="KW-1015">Disulfide bond</keyword>
<reference evidence="7 9" key="2">
    <citation type="journal article" date="2013" name="Nature">
        <title>Insights into bilaterian evolution from three spiralian genomes.</title>
        <authorList>
            <person name="Simakov O."/>
            <person name="Marletaz F."/>
            <person name="Cho S.J."/>
            <person name="Edsinger-Gonzales E."/>
            <person name="Havlak P."/>
            <person name="Hellsten U."/>
            <person name="Kuo D.H."/>
            <person name="Larsson T."/>
            <person name="Lv J."/>
            <person name="Arendt D."/>
            <person name="Savage R."/>
            <person name="Osoegawa K."/>
            <person name="de Jong P."/>
            <person name="Grimwood J."/>
            <person name="Chapman J.A."/>
            <person name="Shapiro H."/>
            <person name="Aerts A."/>
            <person name="Otillar R.P."/>
            <person name="Terry A.Y."/>
            <person name="Boore J.L."/>
            <person name="Grigoriev I.V."/>
            <person name="Lindberg D.R."/>
            <person name="Seaver E.C."/>
            <person name="Weisblat D.A."/>
            <person name="Putnam N.H."/>
            <person name="Rokhsar D.S."/>
        </authorList>
    </citation>
    <scope>NUCLEOTIDE SEQUENCE</scope>
    <source>
        <strain evidence="7 9">I ESC-2004</strain>
    </source>
</reference>
<keyword evidence="1 5" id="KW-0732">Signal</keyword>
<reference evidence="8" key="3">
    <citation type="submission" date="2015-06" db="UniProtKB">
        <authorList>
            <consortium name="EnsemblMetazoa"/>
        </authorList>
    </citation>
    <scope>IDENTIFICATION</scope>
</reference>
<evidence type="ECO:0000259" key="6">
    <source>
        <dbReference type="PROSITE" id="PS50287"/>
    </source>
</evidence>
<dbReference type="AlphaFoldDB" id="R7U8E4"/>
<dbReference type="OrthoDB" id="549235at2759"/>
<evidence type="ECO:0000256" key="4">
    <source>
        <dbReference type="SAM" id="MobiDB-lite"/>
    </source>
</evidence>
<dbReference type="Pfam" id="PF00530">
    <property type="entry name" value="SRCR"/>
    <property type="match status" value="1"/>
</dbReference>
<dbReference type="Gene3D" id="3.10.250.10">
    <property type="entry name" value="SRCR-like domain"/>
    <property type="match status" value="1"/>
</dbReference>
<dbReference type="InterPro" id="IPR001190">
    <property type="entry name" value="SRCR"/>
</dbReference>
<feature type="signal peptide" evidence="5">
    <location>
        <begin position="1"/>
        <end position="18"/>
    </location>
</feature>
<feature type="region of interest" description="Disordered" evidence="4">
    <location>
        <begin position="202"/>
        <end position="273"/>
    </location>
</feature>
<evidence type="ECO:0000256" key="3">
    <source>
        <dbReference type="PROSITE-ProRule" id="PRU00196"/>
    </source>
</evidence>
<dbReference type="STRING" id="283909.R7U8E4"/>
<feature type="domain" description="SRCR" evidence="6">
    <location>
        <begin position="98"/>
        <end position="196"/>
    </location>
</feature>
<dbReference type="PROSITE" id="PS00420">
    <property type="entry name" value="SRCR_1"/>
    <property type="match status" value="1"/>
</dbReference>
<comment type="caution">
    <text evidence="3">Lacks conserved residue(s) required for the propagation of feature annotation.</text>
</comment>
<evidence type="ECO:0000256" key="2">
    <source>
        <dbReference type="ARBA" id="ARBA00023157"/>
    </source>
</evidence>
<dbReference type="InterPro" id="IPR036772">
    <property type="entry name" value="SRCR-like_dom_sf"/>
</dbReference>
<dbReference type="EnsemblMetazoa" id="CapteT226306">
    <property type="protein sequence ID" value="CapteP226306"/>
    <property type="gene ID" value="CapteG226306"/>
</dbReference>
<gene>
    <name evidence="7" type="ORF">CAPTEDRAFT_226306</name>
</gene>
<evidence type="ECO:0000256" key="5">
    <source>
        <dbReference type="SAM" id="SignalP"/>
    </source>
</evidence>
<evidence type="ECO:0000313" key="9">
    <source>
        <dbReference type="Proteomes" id="UP000014760"/>
    </source>
</evidence>
<organism evidence="7">
    <name type="scientific">Capitella teleta</name>
    <name type="common">Polychaete worm</name>
    <dbReference type="NCBI Taxonomy" id="283909"/>
    <lineage>
        <taxon>Eukaryota</taxon>
        <taxon>Metazoa</taxon>
        <taxon>Spiralia</taxon>
        <taxon>Lophotrochozoa</taxon>
        <taxon>Annelida</taxon>
        <taxon>Polychaeta</taxon>
        <taxon>Sedentaria</taxon>
        <taxon>Scolecida</taxon>
        <taxon>Capitellidae</taxon>
        <taxon>Capitella</taxon>
    </lineage>
</organism>
<dbReference type="PROSITE" id="PS50287">
    <property type="entry name" value="SRCR_2"/>
    <property type="match status" value="1"/>
</dbReference>
<feature type="compositionally biased region" description="Basic and acidic residues" evidence="4">
    <location>
        <begin position="263"/>
        <end position="273"/>
    </location>
</feature>
<feature type="compositionally biased region" description="Basic and acidic residues" evidence="4">
    <location>
        <begin position="240"/>
        <end position="251"/>
    </location>
</feature>
<dbReference type="EMBL" id="KB304086">
    <property type="protein sequence ID" value="ELU02406.1"/>
    <property type="molecule type" value="Genomic_DNA"/>
</dbReference>
<dbReference type="PANTHER" id="PTHR48071:SF28">
    <property type="entry name" value="SRCR DOMAIN-CONTAINING PROTEIN"/>
    <property type="match status" value="1"/>
</dbReference>
<dbReference type="HOGENOM" id="CLU_1020280_0_0_1"/>
<proteinExistence type="predicted"/>
<name>R7U8E4_CAPTE</name>
<dbReference type="SUPFAM" id="SSF56487">
    <property type="entry name" value="SRCR-like"/>
    <property type="match status" value="1"/>
</dbReference>
<evidence type="ECO:0000256" key="1">
    <source>
        <dbReference type="ARBA" id="ARBA00022729"/>
    </source>
</evidence>
<feature type="chain" id="PRO_5008787757" description="SRCR domain-containing protein" evidence="5">
    <location>
        <begin position="19"/>
        <end position="273"/>
    </location>
</feature>
<dbReference type="SMART" id="SM00202">
    <property type="entry name" value="SR"/>
    <property type="match status" value="1"/>
</dbReference>
<dbReference type="GO" id="GO:0016020">
    <property type="term" value="C:membrane"/>
    <property type="evidence" value="ECO:0007669"/>
    <property type="project" value="InterPro"/>
</dbReference>
<feature type="compositionally biased region" description="Polar residues" evidence="4">
    <location>
        <begin position="225"/>
        <end position="238"/>
    </location>
</feature>